<organism evidence="11 12">
    <name type="scientific">Taenia crassiceps</name>
    <dbReference type="NCBI Taxonomy" id="6207"/>
    <lineage>
        <taxon>Eukaryota</taxon>
        <taxon>Metazoa</taxon>
        <taxon>Spiralia</taxon>
        <taxon>Lophotrochozoa</taxon>
        <taxon>Platyhelminthes</taxon>
        <taxon>Cestoda</taxon>
        <taxon>Eucestoda</taxon>
        <taxon>Cyclophyllidea</taxon>
        <taxon>Taeniidae</taxon>
        <taxon>Taenia</taxon>
    </lineage>
</organism>
<protein>
    <recommendedName>
        <fullName evidence="5">hydroxyacylglutathione hydrolase</fullName>
        <ecNumber evidence="5">3.1.2.6</ecNumber>
    </recommendedName>
    <alternativeName>
        <fullName evidence="9">Glyoxalase II</fullName>
    </alternativeName>
</protein>
<dbReference type="Pfam" id="PF16123">
    <property type="entry name" value="HAGH_C"/>
    <property type="match status" value="1"/>
</dbReference>
<evidence type="ECO:0000256" key="3">
    <source>
        <dbReference type="ARBA" id="ARBA00004963"/>
    </source>
</evidence>
<dbReference type="EC" id="3.1.2.6" evidence="5"/>
<keyword evidence="7 11" id="KW-0378">Hydrolase</keyword>
<comment type="cofactor">
    <cofactor evidence="2">
        <name>Zn(2+)</name>
        <dbReference type="ChEBI" id="CHEBI:29105"/>
    </cofactor>
</comment>
<gene>
    <name evidence="11" type="ORF">TcWFU_001938</name>
</gene>
<dbReference type="InterPro" id="IPR035680">
    <property type="entry name" value="Clx_II_MBL"/>
</dbReference>
<proteinExistence type="inferred from homology"/>
<evidence type="ECO:0000256" key="7">
    <source>
        <dbReference type="ARBA" id="ARBA00022801"/>
    </source>
</evidence>
<dbReference type="InterPro" id="IPR001279">
    <property type="entry name" value="Metallo-B-lactamas"/>
</dbReference>
<dbReference type="Proteomes" id="UP001651158">
    <property type="component" value="Unassembled WGS sequence"/>
</dbReference>
<dbReference type="PANTHER" id="PTHR11935:SF94">
    <property type="entry name" value="TENZING NORGAY, ISOFORM C"/>
    <property type="match status" value="1"/>
</dbReference>
<dbReference type="HAMAP" id="MF_01374">
    <property type="entry name" value="Glyoxalase_2"/>
    <property type="match status" value="1"/>
</dbReference>
<keyword evidence="8" id="KW-0862">Zinc</keyword>
<evidence type="ECO:0000256" key="1">
    <source>
        <dbReference type="ARBA" id="ARBA00001623"/>
    </source>
</evidence>
<dbReference type="InterPro" id="IPR032282">
    <property type="entry name" value="HAGH_C"/>
</dbReference>
<dbReference type="EMBL" id="JAKROA010000004">
    <property type="protein sequence ID" value="KAL5107413.1"/>
    <property type="molecule type" value="Genomic_DNA"/>
</dbReference>
<keyword evidence="12" id="KW-1185">Reference proteome</keyword>
<reference evidence="11 12" key="1">
    <citation type="journal article" date="2022" name="Front. Cell. Infect. Microbiol.">
        <title>The Genomes of Two Strains of Taenia crassiceps the Animal Model for the Study of Human Cysticercosis.</title>
        <authorList>
            <person name="Bobes R.J."/>
            <person name="Estrada K."/>
            <person name="Rios-Valencia D.G."/>
            <person name="Calderon-Gallegos A."/>
            <person name="de la Torre P."/>
            <person name="Carrero J.C."/>
            <person name="Sanchez-Flores A."/>
            <person name="Laclette J.P."/>
        </authorList>
    </citation>
    <scope>NUCLEOTIDE SEQUENCE [LARGE SCALE GENOMIC DNA]</scope>
    <source>
        <strain evidence="11">WFUcys</strain>
    </source>
</reference>
<dbReference type="GO" id="GO:0016787">
    <property type="term" value="F:hydrolase activity"/>
    <property type="evidence" value="ECO:0007669"/>
    <property type="project" value="UniProtKB-KW"/>
</dbReference>
<dbReference type="InterPro" id="IPR017782">
    <property type="entry name" value="Hydroxyacylglutathione_Hdrlase"/>
</dbReference>
<evidence type="ECO:0000256" key="8">
    <source>
        <dbReference type="ARBA" id="ARBA00022833"/>
    </source>
</evidence>
<dbReference type="PIRSF" id="PIRSF005457">
    <property type="entry name" value="Glx"/>
    <property type="match status" value="1"/>
</dbReference>
<dbReference type="SMART" id="SM00849">
    <property type="entry name" value="Lactamase_B"/>
    <property type="match status" value="1"/>
</dbReference>
<evidence type="ECO:0000313" key="12">
    <source>
        <dbReference type="Proteomes" id="UP001651158"/>
    </source>
</evidence>
<evidence type="ECO:0000256" key="6">
    <source>
        <dbReference type="ARBA" id="ARBA00022723"/>
    </source>
</evidence>
<accession>A0ABR4QCV5</accession>
<dbReference type="Gene3D" id="3.60.15.10">
    <property type="entry name" value="Ribonuclease Z/Hydroxyacylglutathione hydrolase-like"/>
    <property type="match status" value="1"/>
</dbReference>
<comment type="pathway">
    <text evidence="3">Secondary metabolite metabolism; methylglyoxal degradation; (R)-lactate from methylglyoxal: step 2/2.</text>
</comment>
<keyword evidence="6" id="KW-0479">Metal-binding</keyword>
<dbReference type="Pfam" id="PF00753">
    <property type="entry name" value="Lactamase_B"/>
    <property type="match status" value="1"/>
</dbReference>
<sequence>MITFARSLLCSARASFLLSHNYMYLLIDEKTKQCAAVDPVEPPKILAELEKQGLTLSCILTTHHHWDHAGGNSDLLKSLPSPIPVYGGSKNVEAVSKQVVHGDRVAVGNDITVTCLHTPCHTKDHICYYATESDQLGGCVFTGDTLFLGGCGRFFEGNAQQMYHALVEVLGKLPGSTKVYCGHEYTMKNFDFAKSVDPGNAALLERMEVCAKLRAGRQPTVPGTIAEELATNPFMRVDDPSLQKNVRAKDAVDAMGIIRRSKDAF</sequence>
<evidence type="ECO:0000256" key="9">
    <source>
        <dbReference type="ARBA" id="ARBA00031044"/>
    </source>
</evidence>
<evidence type="ECO:0000256" key="2">
    <source>
        <dbReference type="ARBA" id="ARBA00001947"/>
    </source>
</evidence>
<dbReference type="InterPro" id="IPR036866">
    <property type="entry name" value="RibonucZ/Hydroxyglut_hydro"/>
</dbReference>
<comment type="catalytic activity">
    <reaction evidence="1">
        <text>an S-(2-hydroxyacyl)glutathione + H2O = a 2-hydroxy carboxylate + glutathione + H(+)</text>
        <dbReference type="Rhea" id="RHEA:21864"/>
        <dbReference type="ChEBI" id="CHEBI:15377"/>
        <dbReference type="ChEBI" id="CHEBI:15378"/>
        <dbReference type="ChEBI" id="CHEBI:57925"/>
        <dbReference type="ChEBI" id="CHEBI:58896"/>
        <dbReference type="ChEBI" id="CHEBI:71261"/>
        <dbReference type="EC" id="3.1.2.6"/>
    </reaction>
</comment>
<dbReference type="CDD" id="cd07723">
    <property type="entry name" value="hydroxyacylglutathione_hydrolase_MBL-fold"/>
    <property type="match status" value="1"/>
</dbReference>
<comment type="similarity">
    <text evidence="4">Belongs to the metallo-beta-lactamase superfamily. Glyoxalase II family.</text>
</comment>
<evidence type="ECO:0000256" key="5">
    <source>
        <dbReference type="ARBA" id="ARBA00011917"/>
    </source>
</evidence>
<feature type="domain" description="Metallo-beta-lactamase" evidence="10">
    <location>
        <begin position="20"/>
        <end position="183"/>
    </location>
</feature>
<evidence type="ECO:0000313" key="11">
    <source>
        <dbReference type="EMBL" id="KAL5107413.1"/>
    </source>
</evidence>
<evidence type="ECO:0000259" key="10">
    <source>
        <dbReference type="SMART" id="SM00849"/>
    </source>
</evidence>
<name>A0ABR4QCV5_9CEST</name>
<comment type="caution">
    <text evidence="11">The sequence shown here is derived from an EMBL/GenBank/DDBJ whole genome shotgun (WGS) entry which is preliminary data.</text>
</comment>
<evidence type="ECO:0000256" key="4">
    <source>
        <dbReference type="ARBA" id="ARBA00006759"/>
    </source>
</evidence>
<dbReference type="NCBIfam" id="TIGR03413">
    <property type="entry name" value="GSH_gloB"/>
    <property type="match status" value="1"/>
</dbReference>
<dbReference type="PANTHER" id="PTHR11935">
    <property type="entry name" value="BETA LACTAMASE DOMAIN"/>
    <property type="match status" value="1"/>
</dbReference>
<dbReference type="SUPFAM" id="SSF56281">
    <property type="entry name" value="Metallo-hydrolase/oxidoreductase"/>
    <property type="match status" value="1"/>
</dbReference>